<evidence type="ECO:0000256" key="2">
    <source>
        <dbReference type="ARBA" id="ARBA00022737"/>
    </source>
</evidence>
<dbReference type="AlphaFoldDB" id="A0A9N9QUT7"/>
<reference evidence="6" key="2">
    <citation type="submission" date="2022-10" db="EMBL/GenBank/DDBJ databases">
        <authorList>
            <consortium name="ENA_rothamsted_submissions"/>
            <consortium name="culmorum"/>
            <person name="King R."/>
        </authorList>
    </citation>
    <scope>NUCLEOTIDE SEQUENCE</scope>
</reference>
<sequence length="186" mass="21320">MSTTICNKNSNDEGARPYKCRDYGTKLSLNLQHFRRDGRFCDIDLISGKTKVKAHRVVLAASCAYFDAMFNVGLEESQKRHVSLPSVPPDILPMIIDFMYTGEIVIDKATVQHLMIAADMLQLRELVTGCGEYLRRELHPSNALGIFRYVLIIIIIYLCLNRVYKRDVDMTINTYSIACKCYYFSE</sequence>
<keyword evidence="4" id="KW-0472">Membrane</keyword>
<dbReference type="PANTHER" id="PTHR24412">
    <property type="entry name" value="KELCH PROTEIN"/>
    <property type="match status" value="1"/>
</dbReference>
<organism evidence="6 7">
    <name type="scientific">Diatraea saccharalis</name>
    <name type="common">sugarcane borer</name>
    <dbReference type="NCBI Taxonomy" id="40085"/>
    <lineage>
        <taxon>Eukaryota</taxon>
        <taxon>Metazoa</taxon>
        <taxon>Ecdysozoa</taxon>
        <taxon>Arthropoda</taxon>
        <taxon>Hexapoda</taxon>
        <taxon>Insecta</taxon>
        <taxon>Pterygota</taxon>
        <taxon>Neoptera</taxon>
        <taxon>Endopterygota</taxon>
        <taxon>Lepidoptera</taxon>
        <taxon>Glossata</taxon>
        <taxon>Ditrysia</taxon>
        <taxon>Pyraloidea</taxon>
        <taxon>Crambidae</taxon>
        <taxon>Crambinae</taxon>
        <taxon>Diatraea</taxon>
    </lineage>
</organism>
<keyword evidence="7" id="KW-1185">Reference proteome</keyword>
<evidence type="ECO:0000256" key="1">
    <source>
        <dbReference type="ARBA" id="ARBA00022441"/>
    </source>
</evidence>
<accession>A0A9N9QUT7</accession>
<evidence type="ECO:0000313" key="6">
    <source>
        <dbReference type="EMBL" id="CAG9783726.1"/>
    </source>
</evidence>
<evidence type="ECO:0000259" key="5">
    <source>
        <dbReference type="PROSITE" id="PS50097"/>
    </source>
</evidence>
<keyword evidence="4" id="KW-0812">Transmembrane</keyword>
<dbReference type="Pfam" id="PF00651">
    <property type="entry name" value="BTB"/>
    <property type="match status" value="1"/>
</dbReference>
<dbReference type="OrthoDB" id="1022638at2759"/>
<feature type="transmembrane region" description="Helical" evidence="4">
    <location>
        <begin position="143"/>
        <end position="160"/>
    </location>
</feature>
<evidence type="ECO:0000256" key="3">
    <source>
        <dbReference type="ARBA" id="ARBA00023203"/>
    </source>
</evidence>
<reference evidence="6" key="1">
    <citation type="submission" date="2021-12" db="EMBL/GenBank/DDBJ databases">
        <authorList>
            <person name="King R."/>
        </authorList>
    </citation>
    <scope>NUCLEOTIDE SEQUENCE</scope>
</reference>
<dbReference type="InterPro" id="IPR000210">
    <property type="entry name" value="BTB/POZ_dom"/>
</dbReference>
<dbReference type="PROSITE" id="PS50097">
    <property type="entry name" value="BTB"/>
    <property type="match status" value="1"/>
</dbReference>
<keyword evidence="3" id="KW-0009">Actin-binding</keyword>
<evidence type="ECO:0000256" key="4">
    <source>
        <dbReference type="SAM" id="Phobius"/>
    </source>
</evidence>
<keyword evidence="4" id="KW-1133">Transmembrane helix</keyword>
<keyword evidence="2" id="KW-0677">Repeat</keyword>
<dbReference type="Gene3D" id="3.30.710.10">
    <property type="entry name" value="Potassium Channel Kv1.1, Chain A"/>
    <property type="match status" value="1"/>
</dbReference>
<dbReference type="InterPro" id="IPR011333">
    <property type="entry name" value="SKP1/BTB/POZ_sf"/>
</dbReference>
<feature type="domain" description="BTB" evidence="5">
    <location>
        <begin position="41"/>
        <end position="108"/>
    </location>
</feature>
<dbReference type="SMART" id="SM00225">
    <property type="entry name" value="BTB"/>
    <property type="match status" value="1"/>
</dbReference>
<proteinExistence type="predicted"/>
<dbReference type="PANTHER" id="PTHR24412:SF35">
    <property type="entry name" value="ACTIN-BINDING PROTEIN IPP"/>
    <property type="match status" value="1"/>
</dbReference>
<keyword evidence="1" id="KW-0880">Kelch repeat</keyword>
<name>A0A9N9QUT7_9NEOP</name>
<dbReference type="SUPFAM" id="SSF54695">
    <property type="entry name" value="POZ domain"/>
    <property type="match status" value="1"/>
</dbReference>
<protein>
    <recommendedName>
        <fullName evidence="5">BTB domain-containing protein</fullName>
    </recommendedName>
</protein>
<dbReference type="Proteomes" id="UP001153714">
    <property type="component" value="Chromosome 11"/>
</dbReference>
<evidence type="ECO:0000313" key="7">
    <source>
        <dbReference type="Proteomes" id="UP001153714"/>
    </source>
</evidence>
<gene>
    <name evidence="6" type="ORF">DIATSA_LOCUS1877</name>
</gene>
<dbReference type="EMBL" id="OU893342">
    <property type="protein sequence ID" value="CAG9783726.1"/>
    <property type="molecule type" value="Genomic_DNA"/>
</dbReference>